<feature type="region of interest" description="Disordered" evidence="8">
    <location>
        <begin position="619"/>
        <end position="647"/>
    </location>
</feature>
<sequence length="647" mass="71075">MVDGPKKRAMLLTDMDRGSTISGVNLEAGFSGEDTPRAVLPSVVGRLRHRVVMVGVDFRDVYVGDDALAKRGMLSIRYPIERGIAVNWEDMQSIWSHIFYNELEVSPEEYPVLLTEPSVSPKANREQLTRIMFEAFNVPSLHVALQPVLSMYAVGRTTGVVLQSGHGVTCAVPVCEGFCLPHATKSLPVAGRELSEYLEQLLTERGFYFNSSHEREILQDMKEKLCWVALDFDAAMRRAEEGHDEKSFELPGGATVSIGSAAFQCPELLFQPGLGDLGDQRGLAELTLESILKCGAEVHAELFSNIVLAGASTLFPGLPERLQRELGSLAPDAATSVLAPAHRKHGEWLGGATISSVSAFQQMWLTREEYDTLGPEEIHDRCMYTVVCESFFCTVANSYADVVRVAEPKGKIGALPMLLPQLPPSEEYLEEIDQQIESLLERFFNDATSWSSIEQQAASVARSLESSKVPPGDVQYFRIKVPSPYPGVQYRRSMRLDDRYGHYAKQGQVVEGLVDGQWLRISGKIFLPLTVSLPAPGIGFVSILEPITKKERDQERFARANSGLLEAGESPSSFQAIPFDTEEGGPRTVTARALPEAICTAPLQDPDALSEFCKQNPINAFGDTPRGSRCTSPQPGAQVSMRDVMSS</sequence>
<dbReference type="Gene3D" id="3.90.640.10">
    <property type="entry name" value="Actin, Chain A, domain 4"/>
    <property type="match status" value="1"/>
</dbReference>
<dbReference type="InterPro" id="IPR004000">
    <property type="entry name" value="Actin"/>
</dbReference>
<evidence type="ECO:0000256" key="3">
    <source>
        <dbReference type="ARBA" id="ARBA00022741"/>
    </source>
</evidence>
<dbReference type="PROSITE" id="PS01132">
    <property type="entry name" value="ACTINS_ACT_LIKE"/>
    <property type="match status" value="1"/>
</dbReference>
<evidence type="ECO:0000256" key="6">
    <source>
        <dbReference type="ARBA" id="ARBA00049360"/>
    </source>
</evidence>
<dbReference type="PRINTS" id="PR00190">
    <property type="entry name" value="ACTIN"/>
</dbReference>
<keyword evidence="4" id="KW-0067">ATP-binding</keyword>
<comment type="caution">
    <text evidence="9">The sequence shown here is derived from an EMBL/GenBank/DDBJ whole genome shotgun (WGS) entry which is preliminary data.</text>
</comment>
<evidence type="ECO:0000256" key="4">
    <source>
        <dbReference type="ARBA" id="ARBA00022840"/>
    </source>
</evidence>
<dbReference type="GO" id="GO:0005524">
    <property type="term" value="F:ATP binding"/>
    <property type="evidence" value="ECO:0007669"/>
    <property type="project" value="UniProtKB-KW"/>
</dbReference>
<dbReference type="InterPro" id="IPR043129">
    <property type="entry name" value="ATPase_NBD"/>
</dbReference>
<reference evidence="9 10" key="1">
    <citation type="submission" date="2016-02" db="EMBL/GenBank/DDBJ databases">
        <title>Genome analysis of coral dinoflagellate symbionts highlights evolutionary adaptations to a symbiotic lifestyle.</title>
        <authorList>
            <person name="Aranda M."/>
            <person name="Li Y."/>
            <person name="Liew Y.J."/>
            <person name="Baumgarten S."/>
            <person name="Simakov O."/>
            <person name="Wilson M."/>
            <person name="Piel J."/>
            <person name="Ashoor H."/>
            <person name="Bougouffa S."/>
            <person name="Bajic V.B."/>
            <person name="Ryu T."/>
            <person name="Ravasi T."/>
            <person name="Bayer T."/>
            <person name="Micklem G."/>
            <person name="Kim H."/>
            <person name="Bhak J."/>
            <person name="Lajeunesse T.C."/>
            <person name="Voolstra C.R."/>
        </authorList>
    </citation>
    <scope>NUCLEOTIDE SEQUENCE [LARGE SCALE GENOMIC DNA]</scope>
    <source>
        <strain evidence="9 10">CCMP2467</strain>
    </source>
</reference>
<comment type="catalytic activity">
    <reaction evidence="6">
        <text>ATP + H2O = ADP + phosphate + H(+)</text>
        <dbReference type="Rhea" id="RHEA:13065"/>
        <dbReference type="ChEBI" id="CHEBI:15377"/>
        <dbReference type="ChEBI" id="CHEBI:15378"/>
        <dbReference type="ChEBI" id="CHEBI:30616"/>
        <dbReference type="ChEBI" id="CHEBI:43474"/>
        <dbReference type="ChEBI" id="CHEBI:456216"/>
    </reaction>
</comment>
<organism evidence="9 10">
    <name type="scientific">Symbiodinium microadriaticum</name>
    <name type="common">Dinoflagellate</name>
    <name type="synonym">Zooxanthella microadriatica</name>
    <dbReference type="NCBI Taxonomy" id="2951"/>
    <lineage>
        <taxon>Eukaryota</taxon>
        <taxon>Sar</taxon>
        <taxon>Alveolata</taxon>
        <taxon>Dinophyceae</taxon>
        <taxon>Suessiales</taxon>
        <taxon>Symbiodiniaceae</taxon>
        <taxon>Symbiodinium</taxon>
    </lineage>
</organism>
<proteinExistence type="inferred from homology"/>
<evidence type="ECO:0000256" key="2">
    <source>
        <dbReference type="ARBA" id="ARBA00022490"/>
    </source>
</evidence>
<dbReference type="SUPFAM" id="SSF53067">
    <property type="entry name" value="Actin-like ATPase domain"/>
    <property type="match status" value="2"/>
</dbReference>
<protein>
    <submittedName>
        <fullName evidence="9">Actin, cytoplasmic</fullName>
    </submittedName>
</protein>
<dbReference type="InterPro" id="IPR020902">
    <property type="entry name" value="Actin/actin-like_CS"/>
</dbReference>
<dbReference type="PANTHER" id="PTHR11937">
    <property type="entry name" value="ACTIN"/>
    <property type="match status" value="1"/>
</dbReference>
<dbReference type="FunFam" id="3.30.420.40:FF:000148">
    <property type="entry name" value="Actin, alpha skeletal muscle"/>
    <property type="match status" value="1"/>
</dbReference>
<dbReference type="Proteomes" id="UP000186817">
    <property type="component" value="Unassembled WGS sequence"/>
</dbReference>
<evidence type="ECO:0000256" key="8">
    <source>
        <dbReference type="SAM" id="MobiDB-lite"/>
    </source>
</evidence>
<dbReference type="SMART" id="SM00268">
    <property type="entry name" value="ACTIN"/>
    <property type="match status" value="1"/>
</dbReference>
<evidence type="ECO:0000256" key="1">
    <source>
        <dbReference type="ARBA" id="ARBA00004245"/>
    </source>
</evidence>
<evidence type="ECO:0000313" key="10">
    <source>
        <dbReference type="Proteomes" id="UP000186817"/>
    </source>
</evidence>
<evidence type="ECO:0000313" key="9">
    <source>
        <dbReference type="EMBL" id="OLP78938.1"/>
    </source>
</evidence>
<evidence type="ECO:0000256" key="5">
    <source>
        <dbReference type="ARBA" id="ARBA00023212"/>
    </source>
</evidence>
<keyword evidence="2" id="KW-0963">Cytoplasm</keyword>
<keyword evidence="5" id="KW-0206">Cytoskeleton</keyword>
<evidence type="ECO:0000256" key="7">
    <source>
        <dbReference type="RuleBase" id="RU000487"/>
    </source>
</evidence>
<name>A0A1Q9C7P2_SYMMI</name>
<dbReference type="EMBL" id="LSRX01001543">
    <property type="protein sequence ID" value="OLP78938.1"/>
    <property type="molecule type" value="Genomic_DNA"/>
</dbReference>
<accession>A0A1Q9C7P2</accession>
<dbReference type="Pfam" id="PF00022">
    <property type="entry name" value="Actin"/>
    <property type="match status" value="1"/>
</dbReference>
<gene>
    <name evidence="9" type="ORF">AK812_SmicGene40843</name>
</gene>
<dbReference type="FunFam" id="3.90.640.10:FF:000007">
    <property type="entry name" value="Actin like 7B"/>
    <property type="match status" value="1"/>
</dbReference>
<keyword evidence="10" id="KW-1185">Reference proteome</keyword>
<keyword evidence="3" id="KW-0547">Nucleotide-binding</keyword>
<comment type="similarity">
    <text evidence="7">Belongs to the actin family.</text>
</comment>
<dbReference type="OrthoDB" id="408124at2759"/>
<dbReference type="GO" id="GO:0005856">
    <property type="term" value="C:cytoskeleton"/>
    <property type="evidence" value="ECO:0007669"/>
    <property type="project" value="UniProtKB-SubCell"/>
</dbReference>
<comment type="subcellular location">
    <subcellularLocation>
        <location evidence="1">Cytoplasm</location>
        <location evidence="1">Cytoskeleton</location>
    </subcellularLocation>
</comment>
<dbReference type="Gene3D" id="3.30.420.40">
    <property type="match status" value="2"/>
</dbReference>
<dbReference type="AlphaFoldDB" id="A0A1Q9C7P2"/>